<dbReference type="OrthoDB" id="1906820at2759"/>
<dbReference type="InterPro" id="IPR052929">
    <property type="entry name" value="RNase_H-like_EbsB-rel"/>
</dbReference>
<dbReference type="InterPro" id="IPR044730">
    <property type="entry name" value="RNase_H-like_dom_plant"/>
</dbReference>
<accession>A0A2P5CTP1</accession>
<dbReference type="Pfam" id="PF13456">
    <property type="entry name" value="RVT_3"/>
    <property type="match status" value="1"/>
</dbReference>
<proteinExistence type="predicted"/>
<dbReference type="PANTHER" id="PTHR47074:SF11">
    <property type="entry name" value="REVERSE TRANSCRIPTASE-LIKE PROTEIN"/>
    <property type="match status" value="1"/>
</dbReference>
<dbReference type="Proteomes" id="UP000237105">
    <property type="component" value="Unassembled WGS sequence"/>
</dbReference>
<dbReference type="PANTHER" id="PTHR47074">
    <property type="entry name" value="BNAC02G40300D PROTEIN"/>
    <property type="match status" value="1"/>
</dbReference>
<evidence type="ECO:0000313" key="2">
    <source>
        <dbReference type="EMBL" id="PON64391.1"/>
    </source>
</evidence>
<dbReference type="InterPro" id="IPR002156">
    <property type="entry name" value="RNaseH_domain"/>
</dbReference>
<feature type="domain" description="RNase H type-1" evidence="1">
    <location>
        <begin position="147"/>
        <end position="254"/>
    </location>
</feature>
<evidence type="ECO:0000259" key="1">
    <source>
        <dbReference type="Pfam" id="PF13456"/>
    </source>
</evidence>
<reference evidence="3" key="1">
    <citation type="submission" date="2016-06" db="EMBL/GenBank/DDBJ databases">
        <title>Parallel loss of symbiosis genes in relatives of nitrogen-fixing non-legume Parasponia.</title>
        <authorList>
            <person name="Van Velzen R."/>
            <person name="Holmer R."/>
            <person name="Bu F."/>
            <person name="Rutten L."/>
            <person name="Van Zeijl A."/>
            <person name="Liu W."/>
            <person name="Santuari L."/>
            <person name="Cao Q."/>
            <person name="Sharma T."/>
            <person name="Shen D."/>
            <person name="Roswanjaya Y."/>
            <person name="Wardhani T."/>
            <person name="Kalhor M.S."/>
            <person name="Jansen J."/>
            <person name="Van den Hoogen J."/>
            <person name="Gungor B."/>
            <person name="Hartog M."/>
            <person name="Hontelez J."/>
            <person name="Verver J."/>
            <person name="Yang W.-C."/>
            <person name="Schijlen E."/>
            <person name="Repin R."/>
            <person name="Schilthuizen M."/>
            <person name="Schranz E."/>
            <person name="Heidstra R."/>
            <person name="Miyata K."/>
            <person name="Fedorova E."/>
            <person name="Kohlen W."/>
            <person name="Bisseling T."/>
            <person name="Smit S."/>
            <person name="Geurts R."/>
        </authorList>
    </citation>
    <scope>NUCLEOTIDE SEQUENCE [LARGE SCALE GENOMIC DNA]</scope>
    <source>
        <strain evidence="3">cv. WU1-14</strain>
    </source>
</reference>
<dbReference type="CDD" id="cd06222">
    <property type="entry name" value="RNase_H_like"/>
    <property type="match status" value="1"/>
</dbReference>
<dbReference type="GO" id="GO:0004523">
    <property type="term" value="F:RNA-DNA hybrid ribonuclease activity"/>
    <property type="evidence" value="ECO:0007669"/>
    <property type="project" value="InterPro"/>
</dbReference>
<gene>
    <name evidence="2" type="ORF">PanWU01x14_124600</name>
</gene>
<keyword evidence="3" id="KW-1185">Reference proteome</keyword>
<sequence length="255" mass="28844">MVNSILPRVKVAEFITADRVWDRPKLSQYFCEEDIRAILAIPIPLYPKSDHYFLGITLVMGSMMLRVAIGLLHQWITWLHRLVHPLLPNGGAVHGQSPRCAPYVVRWARSYLENYFRAQSSNQRSLPQHSLPLACWIRPEEGRYKLNVDATLDSTSGLLRIGTIIDDRNGEVIGALAKNLNGELSAVEAKAVALLRNWKWAKHTSVPLDSVKIDVLSVLNLYSGRENCFSQLRGLLLDIHVLLSYFPCVSLVHVR</sequence>
<name>A0A2P5CTP1_PARAD</name>
<comment type="caution">
    <text evidence="2">The sequence shown here is derived from an EMBL/GenBank/DDBJ whole genome shotgun (WGS) entry which is preliminary data.</text>
</comment>
<evidence type="ECO:0000313" key="3">
    <source>
        <dbReference type="Proteomes" id="UP000237105"/>
    </source>
</evidence>
<dbReference type="EMBL" id="JXTB01000096">
    <property type="protein sequence ID" value="PON64391.1"/>
    <property type="molecule type" value="Genomic_DNA"/>
</dbReference>
<organism evidence="2 3">
    <name type="scientific">Parasponia andersonii</name>
    <name type="common">Sponia andersonii</name>
    <dbReference type="NCBI Taxonomy" id="3476"/>
    <lineage>
        <taxon>Eukaryota</taxon>
        <taxon>Viridiplantae</taxon>
        <taxon>Streptophyta</taxon>
        <taxon>Embryophyta</taxon>
        <taxon>Tracheophyta</taxon>
        <taxon>Spermatophyta</taxon>
        <taxon>Magnoliopsida</taxon>
        <taxon>eudicotyledons</taxon>
        <taxon>Gunneridae</taxon>
        <taxon>Pentapetalae</taxon>
        <taxon>rosids</taxon>
        <taxon>fabids</taxon>
        <taxon>Rosales</taxon>
        <taxon>Cannabaceae</taxon>
        <taxon>Parasponia</taxon>
    </lineage>
</organism>
<protein>
    <recommendedName>
        <fullName evidence="1">RNase H type-1 domain-containing protein</fullName>
    </recommendedName>
</protein>
<dbReference type="AlphaFoldDB" id="A0A2P5CTP1"/>
<dbReference type="GO" id="GO:0003676">
    <property type="term" value="F:nucleic acid binding"/>
    <property type="evidence" value="ECO:0007669"/>
    <property type="project" value="InterPro"/>
</dbReference>